<dbReference type="PANTHER" id="PTHR35895:SF2">
    <property type="match status" value="1"/>
</dbReference>
<keyword evidence="1" id="KW-0812">Transmembrane</keyword>
<keyword evidence="1" id="KW-0472">Membrane</keyword>
<name>A0A9W9UHW4_PENBR</name>
<proteinExistence type="predicted"/>
<protein>
    <submittedName>
        <fullName evidence="2">Uncharacterized protein</fullName>
    </submittedName>
</protein>
<evidence type="ECO:0000256" key="1">
    <source>
        <dbReference type="SAM" id="Phobius"/>
    </source>
</evidence>
<reference evidence="2" key="1">
    <citation type="submission" date="2022-12" db="EMBL/GenBank/DDBJ databases">
        <authorList>
            <person name="Petersen C."/>
        </authorList>
    </citation>
    <scope>NUCLEOTIDE SEQUENCE</scope>
    <source>
        <strain evidence="2">IBT 35673</strain>
    </source>
</reference>
<evidence type="ECO:0000313" key="2">
    <source>
        <dbReference type="EMBL" id="KAJ5340070.1"/>
    </source>
</evidence>
<keyword evidence="1" id="KW-1133">Transmembrane helix</keyword>
<dbReference type="InterPro" id="IPR022185">
    <property type="entry name" value="DUF3712"/>
</dbReference>
<sequence length="446" mass="48853">MAQGTEKYIIGGNRGFLNPGADELAKLEKVESSMSSNTKKEKFRRHCRRFWCIYLIANVIFLAIFLPVFFLVVIPAVAQLVVNKSDLWIVNAEVMSPTPTTVEMTLAAKVNLKLALGVRLDPVIFYTFVRSYGHEDAWGAINIPGQTIKGNYTLGVDNQHTPLLNLTTWEAFVNQTVFQKETALSLYGVTDGYLGVLKSHIVLNKDVVIPSGFSLNRFEGFYIADSTLMLPAEDDGTNLIANLTLPNPTALSFQVGTITLDLKSGDTDLVIGNATVKDVILRPGNNTFPLRGVLNLRNILSNLGEVLASQSSAIRTGDLSLTAVTRTIVSNGTLIPYYTKVLGSLPLVANVGIGDVLKNTLKHLSTDGGLNLTGAISGLIDNDKRRIRPALLDSPIKKGGGLFDHRAFKEIASLKNNKHVQRIFEYEDPNKRDAMIDSLARYYASL</sequence>
<dbReference type="GO" id="GO:0000329">
    <property type="term" value="C:fungal-type vacuole membrane"/>
    <property type="evidence" value="ECO:0007669"/>
    <property type="project" value="InterPro"/>
</dbReference>
<accession>A0A9W9UHW4</accession>
<dbReference type="Pfam" id="PF12505">
    <property type="entry name" value="DUF3712"/>
    <property type="match status" value="1"/>
</dbReference>
<dbReference type="EMBL" id="JAPZBQ010000003">
    <property type="protein sequence ID" value="KAJ5340070.1"/>
    <property type="molecule type" value="Genomic_DNA"/>
</dbReference>
<dbReference type="AlphaFoldDB" id="A0A9W9UHW4"/>
<gene>
    <name evidence="2" type="ORF">N7452_006798</name>
</gene>
<evidence type="ECO:0000313" key="3">
    <source>
        <dbReference type="Proteomes" id="UP001147695"/>
    </source>
</evidence>
<feature type="transmembrane region" description="Helical" evidence="1">
    <location>
        <begin position="50"/>
        <end position="74"/>
    </location>
</feature>
<dbReference type="Proteomes" id="UP001147695">
    <property type="component" value="Unassembled WGS sequence"/>
</dbReference>
<dbReference type="PANTHER" id="PTHR35895">
    <property type="entry name" value="CHROMOSOME 16, WHOLE GENOME SHOTGUN SEQUENCE"/>
    <property type="match status" value="1"/>
</dbReference>
<dbReference type="InterPro" id="IPR046368">
    <property type="entry name" value="Tag1"/>
</dbReference>
<reference evidence="2" key="2">
    <citation type="journal article" date="2023" name="IMA Fungus">
        <title>Comparative genomic study of the Penicillium genus elucidates a diverse pangenome and 15 lateral gene transfer events.</title>
        <authorList>
            <person name="Petersen C."/>
            <person name="Sorensen T."/>
            <person name="Nielsen M.R."/>
            <person name="Sondergaard T.E."/>
            <person name="Sorensen J.L."/>
            <person name="Fitzpatrick D.A."/>
            <person name="Frisvad J.C."/>
            <person name="Nielsen K.L."/>
        </authorList>
    </citation>
    <scope>NUCLEOTIDE SEQUENCE</scope>
    <source>
        <strain evidence="2">IBT 35673</strain>
    </source>
</reference>
<comment type="caution">
    <text evidence="2">The sequence shown here is derived from an EMBL/GenBank/DDBJ whole genome shotgun (WGS) entry which is preliminary data.</text>
</comment>
<organism evidence="2 3">
    <name type="scientific">Penicillium brevicompactum</name>
    <dbReference type="NCBI Taxonomy" id="5074"/>
    <lineage>
        <taxon>Eukaryota</taxon>
        <taxon>Fungi</taxon>
        <taxon>Dikarya</taxon>
        <taxon>Ascomycota</taxon>
        <taxon>Pezizomycotina</taxon>
        <taxon>Eurotiomycetes</taxon>
        <taxon>Eurotiomycetidae</taxon>
        <taxon>Eurotiales</taxon>
        <taxon>Aspergillaceae</taxon>
        <taxon>Penicillium</taxon>
    </lineage>
</organism>